<dbReference type="EMBL" id="JBGBZA010000002">
    <property type="protein sequence ID" value="MEY9314432.1"/>
    <property type="molecule type" value="Genomic_DNA"/>
</dbReference>
<evidence type="ECO:0000313" key="1">
    <source>
        <dbReference type="EMBL" id="MEY9314432.1"/>
    </source>
</evidence>
<keyword evidence="2" id="KW-1185">Reference proteome</keyword>
<organism evidence="1 2">
    <name type="scientific">Bradyrhizobium elkanii</name>
    <dbReference type="NCBI Taxonomy" id="29448"/>
    <lineage>
        <taxon>Bacteria</taxon>
        <taxon>Pseudomonadati</taxon>
        <taxon>Pseudomonadota</taxon>
        <taxon>Alphaproteobacteria</taxon>
        <taxon>Hyphomicrobiales</taxon>
        <taxon>Nitrobacteraceae</taxon>
        <taxon>Bradyrhizobium</taxon>
    </lineage>
</organism>
<proteinExistence type="predicted"/>
<sequence>MRPRHVQRRGSCEPRVCQDVTLNNETPVVEYLKSADKQWSTVSLLNAIHLDLVKVPIWFTSHHCRSIGGRGQFAGHAPSRFMDRSSNFARQARPGSVGIV</sequence>
<comment type="caution">
    <text evidence="1">The sequence shown here is derived from an EMBL/GenBank/DDBJ whole genome shotgun (WGS) entry which is preliminary data.</text>
</comment>
<name>A0ABV4EUF6_BRAEL</name>
<protein>
    <submittedName>
        <fullName evidence="1">Uncharacterized protein</fullName>
    </submittedName>
</protein>
<dbReference type="Proteomes" id="UP001565471">
    <property type="component" value="Unassembled WGS sequence"/>
</dbReference>
<gene>
    <name evidence="1" type="ORF">ABIF29_001231</name>
</gene>
<accession>A0ABV4EUF6</accession>
<evidence type="ECO:0000313" key="2">
    <source>
        <dbReference type="Proteomes" id="UP001565471"/>
    </source>
</evidence>
<reference evidence="1 2" key="1">
    <citation type="submission" date="2024-07" db="EMBL/GenBank/DDBJ databases">
        <title>Genomic Encyclopedia of Type Strains, Phase V (KMG-V): Genome sequencing to study the core and pangenomes of soil and plant-associated prokaryotes.</title>
        <authorList>
            <person name="Whitman W."/>
        </authorList>
    </citation>
    <scope>NUCLEOTIDE SEQUENCE [LARGE SCALE GENOMIC DNA]</scope>
    <source>
        <strain evidence="1 2">USDA 415</strain>
    </source>
</reference>